<evidence type="ECO:0000256" key="1">
    <source>
        <dbReference type="ARBA" id="ARBA00007953"/>
    </source>
</evidence>
<dbReference type="Gene3D" id="3.30.2350.20">
    <property type="entry name" value="TruD, catalytic domain"/>
    <property type="match status" value="1"/>
</dbReference>
<reference evidence="6" key="1">
    <citation type="journal article" date="2022" name="Environ. Microbiol.">
        <title>Geoalkalibacter halelectricus SAP #1 sp. nov. possessing extracellular electron transfer and mineral#reducing capabilities from a haloalkaline environment.</title>
        <authorList>
            <person name="Yadav S."/>
            <person name="Singh R."/>
            <person name="Sundharam S.S."/>
            <person name="Chaudhary S."/>
            <person name="Krishnamurthi S."/>
            <person name="Patil S.A."/>
        </authorList>
    </citation>
    <scope>NUCLEOTIDE SEQUENCE</scope>
    <source>
        <strain evidence="6">SAP-1</strain>
    </source>
</reference>
<dbReference type="InterPro" id="IPR001656">
    <property type="entry name" value="PsdUridine_synth_TruD"/>
</dbReference>
<dbReference type="InterPro" id="IPR011760">
    <property type="entry name" value="PsdUridine_synth_TruD_insert"/>
</dbReference>
<dbReference type="GO" id="GO:0160150">
    <property type="term" value="F:tRNA pseudouridine(13) synthase activity"/>
    <property type="evidence" value="ECO:0007669"/>
    <property type="project" value="UniProtKB-EC"/>
</dbReference>
<evidence type="ECO:0000313" key="6">
    <source>
        <dbReference type="EMBL" id="UWZ80840.1"/>
    </source>
</evidence>
<dbReference type="InterPro" id="IPR050170">
    <property type="entry name" value="TruD_pseudoU_synthase"/>
</dbReference>
<protein>
    <recommendedName>
        <fullName evidence="4">tRNA pseudouridine synthase D</fullName>
        <ecNumber evidence="4">5.4.99.27</ecNumber>
    </recommendedName>
    <alternativeName>
        <fullName evidence="4">tRNA pseudouridine(13) synthase</fullName>
    </alternativeName>
    <alternativeName>
        <fullName evidence="4">tRNA pseudouridylate synthase D</fullName>
    </alternativeName>
    <alternativeName>
        <fullName evidence="4">tRNA-uridine isomerase D</fullName>
    </alternativeName>
</protein>
<dbReference type="PROSITE" id="PS01268">
    <property type="entry name" value="UPF0024"/>
    <property type="match status" value="1"/>
</dbReference>
<evidence type="ECO:0000313" key="7">
    <source>
        <dbReference type="Proteomes" id="UP001060414"/>
    </source>
</evidence>
<keyword evidence="2 4" id="KW-0819">tRNA processing</keyword>
<comment type="catalytic activity">
    <reaction evidence="4">
        <text>uridine(13) in tRNA = pseudouridine(13) in tRNA</text>
        <dbReference type="Rhea" id="RHEA:42540"/>
        <dbReference type="Rhea" id="RHEA-COMP:10105"/>
        <dbReference type="Rhea" id="RHEA-COMP:10106"/>
        <dbReference type="ChEBI" id="CHEBI:65314"/>
        <dbReference type="ChEBI" id="CHEBI:65315"/>
        <dbReference type="EC" id="5.4.99.27"/>
    </reaction>
</comment>
<keyword evidence="7" id="KW-1185">Reference proteome</keyword>
<feature type="active site" description="Nucleophile" evidence="4">
    <location>
        <position position="76"/>
    </location>
</feature>
<accession>A0ABY5ZSJ9</accession>
<evidence type="ECO:0000259" key="5">
    <source>
        <dbReference type="PROSITE" id="PS50984"/>
    </source>
</evidence>
<sequence>MNPFLSAHFPGTGGLIKETPEDFEVEELPLYTPCGNGEHLYLFIEKKGLTTLEALRHLAQAFEVRERDLGYAGLKDARALTRQWISVPGGRREQLAGLNVPGLRVLEADYHRNKLRLGHLAGNRFRIRIRGVADDALEVARDVLHVLTQVGVPNYFGEQRYGVLNNNHRVGQALVAGDFAEAARQILGDPQSIQDRRWRLAAQAFWEGDFATALNALPRRMADERRLVAALRDGAEARQAVLGFPRRKLRLFLSACQSWLFDRLVAMRLGSLDVLWAGDLAYIHGKGACFSVEDPSREQPRADRFEISPSGPLFGTKVRLATAQAGLLEESLLEHARLRLESFRLPAGLTMEGERRPLRVPLGQAEVTPLADALEVSFELPRGSYATSVIREIIKGDAPGTPQDSAPSKQNV</sequence>
<dbReference type="NCBIfam" id="TIGR00094">
    <property type="entry name" value="tRNA_TruD_broad"/>
    <property type="match status" value="1"/>
</dbReference>
<comment type="function">
    <text evidence="4">Responsible for synthesis of pseudouridine from uracil-13 in transfer RNAs.</text>
</comment>
<gene>
    <name evidence="4 6" type="primary">truD</name>
    <name evidence="6" type="ORF">L9S41_05410</name>
</gene>
<feature type="domain" description="TRUD" evidence="5">
    <location>
        <begin position="151"/>
        <end position="360"/>
    </location>
</feature>
<evidence type="ECO:0000256" key="4">
    <source>
        <dbReference type="HAMAP-Rule" id="MF_01082"/>
    </source>
</evidence>
<evidence type="ECO:0000256" key="3">
    <source>
        <dbReference type="ARBA" id="ARBA00023235"/>
    </source>
</evidence>
<dbReference type="InterPro" id="IPR020119">
    <property type="entry name" value="PsdUridine_synth_TruD_CS"/>
</dbReference>
<dbReference type="PROSITE" id="PS50984">
    <property type="entry name" value="TRUD"/>
    <property type="match status" value="1"/>
</dbReference>
<name>A0ABY5ZSJ9_9BACT</name>
<dbReference type="Pfam" id="PF01142">
    <property type="entry name" value="TruD"/>
    <property type="match status" value="1"/>
</dbReference>
<dbReference type="Gene3D" id="1.10.1510.30">
    <property type="match status" value="1"/>
</dbReference>
<organism evidence="6 7">
    <name type="scientific">Geoalkalibacter halelectricus</name>
    <dbReference type="NCBI Taxonomy" id="2847045"/>
    <lineage>
        <taxon>Bacteria</taxon>
        <taxon>Pseudomonadati</taxon>
        <taxon>Thermodesulfobacteriota</taxon>
        <taxon>Desulfuromonadia</taxon>
        <taxon>Desulfuromonadales</taxon>
        <taxon>Geoalkalibacteraceae</taxon>
        <taxon>Geoalkalibacter</taxon>
    </lineage>
</organism>
<dbReference type="PANTHER" id="PTHR47811">
    <property type="entry name" value="TRNA PSEUDOURIDINE SYNTHASE D"/>
    <property type="match status" value="1"/>
</dbReference>
<dbReference type="Proteomes" id="UP001060414">
    <property type="component" value="Chromosome"/>
</dbReference>
<dbReference type="InterPro" id="IPR020103">
    <property type="entry name" value="PsdUridine_synth_cat_dom_sf"/>
</dbReference>
<dbReference type="EMBL" id="CP092109">
    <property type="protein sequence ID" value="UWZ80840.1"/>
    <property type="molecule type" value="Genomic_DNA"/>
</dbReference>
<keyword evidence="3 4" id="KW-0413">Isomerase</keyword>
<dbReference type="EC" id="5.4.99.27" evidence="4"/>
<dbReference type="Gene3D" id="3.30.70.3160">
    <property type="match status" value="1"/>
</dbReference>
<dbReference type="HAMAP" id="MF_01082">
    <property type="entry name" value="TruD"/>
    <property type="match status" value="1"/>
</dbReference>
<comment type="similarity">
    <text evidence="1 4">Belongs to the pseudouridine synthase TruD family.</text>
</comment>
<evidence type="ECO:0000256" key="2">
    <source>
        <dbReference type="ARBA" id="ARBA00022694"/>
    </source>
</evidence>
<dbReference type="PANTHER" id="PTHR47811:SF1">
    <property type="entry name" value="TRNA PSEUDOURIDINE SYNTHASE D"/>
    <property type="match status" value="1"/>
</dbReference>
<proteinExistence type="inferred from homology"/>
<dbReference type="InterPro" id="IPR042214">
    <property type="entry name" value="TruD_catalytic"/>
</dbReference>
<dbReference type="SUPFAM" id="SSF55120">
    <property type="entry name" value="Pseudouridine synthase"/>
    <property type="match status" value="1"/>
</dbReference>
<dbReference type="PIRSF" id="PIRSF037016">
    <property type="entry name" value="Pseudouridin_synth_euk_prd"/>
    <property type="match status" value="1"/>
</dbReference>